<feature type="compositionally biased region" description="Basic and acidic residues" evidence="1">
    <location>
        <begin position="52"/>
        <end position="65"/>
    </location>
</feature>
<feature type="region of interest" description="Disordered" evidence="1">
    <location>
        <begin position="1"/>
        <end position="21"/>
    </location>
</feature>
<evidence type="ECO:0000256" key="1">
    <source>
        <dbReference type="SAM" id="MobiDB-lite"/>
    </source>
</evidence>
<dbReference type="AlphaFoldDB" id="A0AAD8KZN9"/>
<accession>A0AAD8KZN9</accession>
<proteinExistence type="predicted"/>
<name>A0AAD8KZN9_TARER</name>
<dbReference type="EMBL" id="JAUHHV010000002">
    <property type="protein sequence ID" value="KAK1432740.1"/>
    <property type="molecule type" value="Genomic_DNA"/>
</dbReference>
<reference evidence="2" key="1">
    <citation type="journal article" date="2023" name="bioRxiv">
        <title>Improved chromosome-level genome assembly for marigold (Tagetes erecta).</title>
        <authorList>
            <person name="Jiang F."/>
            <person name="Yuan L."/>
            <person name="Wang S."/>
            <person name="Wang H."/>
            <person name="Xu D."/>
            <person name="Wang A."/>
            <person name="Fan W."/>
        </authorList>
    </citation>
    <scope>NUCLEOTIDE SEQUENCE</scope>
    <source>
        <strain evidence="2">WSJ</strain>
        <tissue evidence="2">Leaf</tissue>
    </source>
</reference>
<organism evidence="2 3">
    <name type="scientific">Tagetes erecta</name>
    <name type="common">African marigold</name>
    <dbReference type="NCBI Taxonomy" id="13708"/>
    <lineage>
        <taxon>Eukaryota</taxon>
        <taxon>Viridiplantae</taxon>
        <taxon>Streptophyta</taxon>
        <taxon>Embryophyta</taxon>
        <taxon>Tracheophyta</taxon>
        <taxon>Spermatophyta</taxon>
        <taxon>Magnoliopsida</taxon>
        <taxon>eudicotyledons</taxon>
        <taxon>Gunneridae</taxon>
        <taxon>Pentapetalae</taxon>
        <taxon>asterids</taxon>
        <taxon>campanulids</taxon>
        <taxon>Asterales</taxon>
        <taxon>Asteraceae</taxon>
        <taxon>Asteroideae</taxon>
        <taxon>Heliantheae alliance</taxon>
        <taxon>Tageteae</taxon>
        <taxon>Tagetes</taxon>
    </lineage>
</organism>
<dbReference type="Proteomes" id="UP001229421">
    <property type="component" value="Unassembled WGS sequence"/>
</dbReference>
<feature type="region of interest" description="Disordered" evidence="1">
    <location>
        <begin position="35"/>
        <end position="85"/>
    </location>
</feature>
<keyword evidence="3" id="KW-1185">Reference proteome</keyword>
<gene>
    <name evidence="2" type="ORF">QVD17_09638</name>
</gene>
<sequence length="85" mass="10032">MEEEDKRGYQSSSSYPKDLPWQELKAKVHVDETIFQNKGIKHDHTNQNQNEEEMKIKKPEAESRPLPHQQVPQPHEFATQPLEQL</sequence>
<evidence type="ECO:0000313" key="2">
    <source>
        <dbReference type="EMBL" id="KAK1432740.1"/>
    </source>
</evidence>
<comment type="caution">
    <text evidence="2">The sequence shown here is derived from an EMBL/GenBank/DDBJ whole genome shotgun (WGS) entry which is preliminary data.</text>
</comment>
<evidence type="ECO:0000313" key="3">
    <source>
        <dbReference type="Proteomes" id="UP001229421"/>
    </source>
</evidence>
<protein>
    <submittedName>
        <fullName evidence="2">Uncharacterized protein</fullName>
    </submittedName>
</protein>